<comment type="similarity">
    <text evidence="4">Belongs to the arginase family.</text>
</comment>
<dbReference type="PROSITE" id="PS51409">
    <property type="entry name" value="ARGINASE_2"/>
    <property type="match status" value="1"/>
</dbReference>
<dbReference type="Pfam" id="PF00491">
    <property type="entry name" value="Arginase"/>
    <property type="match status" value="1"/>
</dbReference>
<evidence type="ECO:0000313" key="5">
    <source>
        <dbReference type="EMBL" id="HIX00420.1"/>
    </source>
</evidence>
<evidence type="ECO:0000313" key="6">
    <source>
        <dbReference type="Proteomes" id="UP000824151"/>
    </source>
</evidence>
<dbReference type="InterPro" id="IPR006035">
    <property type="entry name" value="Ureohydrolase"/>
</dbReference>
<dbReference type="Gene3D" id="3.40.800.10">
    <property type="entry name" value="Ureohydrolase domain"/>
    <property type="match status" value="1"/>
</dbReference>
<reference evidence="5" key="2">
    <citation type="submission" date="2021-04" db="EMBL/GenBank/DDBJ databases">
        <authorList>
            <person name="Gilroy R."/>
        </authorList>
    </citation>
    <scope>NUCLEOTIDE SEQUENCE</scope>
    <source>
        <strain evidence="5">ChiHejej3B27-3195</strain>
    </source>
</reference>
<dbReference type="PANTHER" id="PTHR43782:SF3">
    <property type="entry name" value="ARGINASE"/>
    <property type="match status" value="1"/>
</dbReference>
<gene>
    <name evidence="5" type="ORF">H9871_09775</name>
</gene>
<protein>
    <submittedName>
        <fullName evidence="5">Arginase family protein</fullName>
    </submittedName>
</protein>
<dbReference type="GO" id="GO:0005829">
    <property type="term" value="C:cytosol"/>
    <property type="evidence" value="ECO:0007669"/>
    <property type="project" value="TreeGrafter"/>
</dbReference>
<evidence type="ECO:0000256" key="4">
    <source>
        <dbReference type="PROSITE-ProRule" id="PRU00742"/>
    </source>
</evidence>
<reference evidence="5" key="1">
    <citation type="journal article" date="2021" name="PeerJ">
        <title>Extensive microbial diversity within the chicken gut microbiome revealed by metagenomics and culture.</title>
        <authorList>
            <person name="Gilroy R."/>
            <person name="Ravi A."/>
            <person name="Getino M."/>
            <person name="Pursley I."/>
            <person name="Horton D.L."/>
            <person name="Alikhan N.F."/>
            <person name="Baker D."/>
            <person name="Gharbi K."/>
            <person name="Hall N."/>
            <person name="Watson M."/>
            <person name="Adriaenssens E.M."/>
            <person name="Foster-Nyarko E."/>
            <person name="Jarju S."/>
            <person name="Secka A."/>
            <person name="Antonio M."/>
            <person name="Oren A."/>
            <person name="Chaudhuri R.R."/>
            <person name="La Ragione R."/>
            <person name="Hildebrand F."/>
            <person name="Pallen M.J."/>
        </authorList>
    </citation>
    <scope>NUCLEOTIDE SEQUENCE</scope>
    <source>
        <strain evidence="5">ChiHejej3B27-3195</strain>
    </source>
</reference>
<dbReference type="CDD" id="cd09999">
    <property type="entry name" value="Arginase-like_1"/>
    <property type="match status" value="1"/>
</dbReference>
<dbReference type="Proteomes" id="UP000824151">
    <property type="component" value="Unassembled WGS sequence"/>
</dbReference>
<dbReference type="EMBL" id="DXGD01000360">
    <property type="protein sequence ID" value="HIX00420.1"/>
    <property type="molecule type" value="Genomic_DNA"/>
</dbReference>
<evidence type="ECO:0000256" key="1">
    <source>
        <dbReference type="ARBA" id="ARBA00022723"/>
    </source>
</evidence>
<organism evidence="5 6">
    <name type="scientific">Candidatus Nesterenkonia stercoripullorum</name>
    <dbReference type="NCBI Taxonomy" id="2838701"/>
    <lineage>
        <taxon>Bacteria</taxon>
        <taxon>Bacillati</taxon>
        <taxon>Actinomycetota</taxon>
        <taxon>Actinomycetes</taxon>
        <taxon>Micrococcales</taxon>
        <taxon>Micrococcaceae</taxon>
        <taxon>Nesterenkonia</taxon>
    </lineage>
</organism>
<comment type="caution">
    <text evidence="5">The sequence shown here is derived from an EMBL/GenBank/DDBJ whole genome shotgun (WGS) entry which is preliminary data.</text>
</comment>
<keyword evidence="2" id="KW-0378">Hydrolase</keyword>
<proteinExistence type="inferred from homology"/>
<dbReference type="PANTHER" id="PTHR43782">
    <property type="entry name" value="ARGINASE"/>
    <property type="match status" value="1"/>
</dbReference>
<sequence>MTRGWGLQLVVPLWQGSNEPGIASGAERLAEMVEQSGLRRRVDPDLGSNEECPVGEDSSLIKGRPAVEEHLNEANGILRSLAPRSVLTLGGDCAVEVAPISHLAAIHPELRVVWIDAHADLNTPESSPSGLAHGMPLRTVLGEGDAELVPATTVLPDRVALVGTRSIDKPEQEFIEAHGLRVLSPRHLRQDPGSLAEFVDSWLPEGAPLYVHLDLDVLDPEVWPAVALPEPDGLDVPALVAAIDSLQDRGDVVGVGITEYVPEVRHDPSTLRPVLHSLGIGLHDR</sequence>
<dbReference type="PRINTS" id="PR00116">
    <property type="entry name" value="ARGINASE"/>
</dbReference>
<keyword evidence="3" id="KW-0464">Manganese</keyword>
<keyword evidence="1" id="KW-0479">Metal-binding</keyword>
<evidence type="ECO:0000256" key="2">
    <source>
        <dbReference type="ARBA" id="ARBA00022801"/>
    </source>
</evidence>
<dbReference type="AlphaFoldDB" id="A0A9D1UU37"/>
<accession>A0A9D1UU37</accession>
<dbReference type="GO" id="GO:0030145">
    <property type="term" value="F:manganese ion binding"/>
    <property type="evidence" value="ECO:0007669"/>
    <property type="project" value="TreeGrafter"/>
</dbReference>
<dbReference type="SUPFAM" id="SSF52768">
    <property type="entry name" value="Arginase/deacetylase"/>
    <property type="match status" value="1"/>
</dbReference>
<dbReference type="GO" id="GO:0004053">
    <property type="term" value="F:arginase activity"/>
    <property type="evidence" value="ECO:0007669"/>
    <property type="project" value="TreeGrafter"/>
</dbReference>
<evidence type="ECO:0000256" key="3">
    <source>
        <dbReference type="ARBA" id="ARBA00023211"/>
    </source>
</evidence>
<name>A0A9D1UU37_9MICC</name>
<dbReference type="InterPro" id="IPR023696">
    <property type="entry name" value="Ureohydrolase_dom_sf"/>
</dbReference>